<accession>A0A0V0Q9V1</accession>
<dbReference type="FunFam" id="3.40.50.300:FF:000298">
    <property type="entry name" value="ATP-binding cassette sub-family A member 12"/>
    <property type="match status" value="1"/>
</dbReference>
<dbReference type="OMA" id="YFTIVAP"/>
<keyword evidence="5" id="KW-0677">Repeat</keyword>
<dbReference type="InterPro" id="IPR003593">
    <property type="entry name" value="AAA+_ATPase"/>
</dbReference>
<keyword evidence="8 11" id="KW-1133">Transmembrane helix</keyword>
<feature type="transmembrane region" description="Helical" evidence="11">
    <location>
        <begin position="1143"/>
        <end position="1164"/>
    </location>
</feature>
<evidence type="ECO:0000256" key="3">
    <source>
        <dbReference type="ARBA" id="ARBA00022448"/>
    </source>
</evidence>
<evidence type="ECO:0000259" key="12">
    <source>
        <dbReference type="PROSITE" id="PS50893"/>
    </source>
</evidence>
<sequence length="1794" mass="205774">MNPDKINDIQQGNHLKCLLKKNFILWRRNLCVSICEIFFPVVMCSFFAIFVALKEIEKYNEQSYLVPEKIITNINQVNYYPALSVIPFNFYSEIPDQADLPSYLEQIVNDPKDMVFIQNCINNKKKDDDDDELIRNGYIALSPQSAFTQKLAQIIQQIEIDGENFQVQYYQNQKDLKEYIQSEDYANDICLGIIFEEEGENDTWTYHLQFNTTFQGYDPQVPQTEAEEIINYSYENVDDYFKPWATSGFTQLQMWIDTLILQSYGGSNINKGIAMTATSFRTPEYQTDNISAGLQGQMGIFLVFPCIVLYLRMTYSLILEKEKKIKESMKIMGNIIAMVFFLGTNVLAMSVSENSSKNTKTIFSFFSQIAVSFSSDSFLLLQSKGEGVSFGNIDEDIQNYSVGISLYMMAINAVVFCVLGIYFDLIFPNEFGKKLHPLFCFPCLNRNDKKKFQKQFEEDKEFQEEFIEQVNAQLKEKEKNGQALKIQYLVKKYPNGKVAVNNLNFTMYKDQISCLLGHNGAGKTTTISILTGMLKMTSGNAVAFGLDIEKQMDKLRKIMGICPQHDILFDNLTCAEHLEMFAAFKGCPKEQVQEQIDQLLDDVSLAFKKNELAKNLSGGQKRRLSVAIAFIGGSKLIYLDEPTSGCDTEARRHIWEMLRKYKQDRIVVLTTHFMDEADFLGDRIAIIGNGKLLCMGSPVFLKNKFGTGYNLCIIKEDNMVESGPIIGIVKQIIPEAKILSQVSAELQFQLSMNELPKFENLFTTLDENKQQLKIANYGISITSMEEVFLRVAELEEGKEKPAMLKEDSYIQEKIQEASQLRLRNSSFYSERNIDDSKKNIEEFLDSSQNSEINCTEENLQQNEKNQKKEVKNQKKAKNLEKDEYDDFDINSVRITAKSEIFWSHFKILCWKRLIYFSRDKRGIICELILPLLIIIFGLFISSQDFTAQKDPQKLNPYIYDVVQPVYFGNDYQVSENYYNGVIQQFDNNILELNYADLDGEVNEDRLEQFDLVNFQKMSQNSKGAYYLKESKNDDFQYFMEINSVNKNAMPIYTNSINQAIIRYATQNDDILINVYNDPLPITQQYKRVSQITNGIITAYIFSMALAFIPASLITFTVKEREDQVKHQQLVSGVSLKAYWGSNWFIDIIKFLFVFVFSVIIIKIYDIETYTGENETFVCVILAIFLYSWSMIPFSYCFGFVFKDHGNSQITTFFLHFILGSTLTMVVYILKLINSTSTIGEIIQWPLRFVPSYAFGSALINIGGRNLLALINGKSEPDSAFSFNVAGADILFLAITGVLYSLLIFLIEKYISKGSLVKAFSHENDVPYQPKLLDDDVREEAIQVATTSPEKYTIRINQLRKVFKTRQGYNEAVDNLSLGIKNGEVFTLLGQNGAGKTTTFKILSGDIQPTSGEAHIQGYDLQTNMREARKYIGYCPQFDALLDKLTSKEHLYLYCAIKGIPKKMHKKLVEKKIKEMDLSKFENVQAGTYSGGNKRKLSVAIAMIGNPPIVFLDEPSTGIDPKARRYMWSVISKIATERKRSSIILTTHSMEEAEALSTKIAVMVKGQLKCLGPIQHIKSKFGHGYELEIKLLVPTQKEIEQVKKIFITQIPNKNIRMKQIKEYLQKINYFEIYKDITVDGEAASLYQALLSKKGLSLNVLGEYVLLMEKGNILKKFIERKFGEYTLIEHFQGFYRFQVTQNIPTGKIFGAFEKEKHKLDIASYSIKQATIEQIFNRFVKGEIKTKDYNNVKSVEIQQQLIENKQISQNKNSKSKSDTFDIELQTTNKFQLLQKQK</sequence>
<feature type="coiled-coil region" evidence="10">
    <location>
        <begin position="460"/>
        <end position="487"/>
    </location>
</feature>
<dbReference type="InterPro" id="IPR003439">
    <property type="entry name" value="ABC_transporter-like_ATP-bd"/>
</dbReference>
<dbReference type="PANTHER" id="PTHR19229:SF36">
    <property type="entry name" value="ATP-BINDING CASSETTE SUB-FAMILY A MEMBER 2"/>
    <property type="match status" value="1"/>
</dbReference>
<feature type="transmembrane region" description="Helical" evidence="11">
    <location>
        <begin position="1176"/>
        <end position="1200"/>
    </location>
</feature>
<dbReference type="Gene3D" id="3.40.50.300">
    <property type="entry name" value="P-loop containing nucleotide triphosphate hydrolases"/>
    <property type="match status" value="2"/>
</dbReference>
<dbReference type="SUPFAM" id="SSF52540">
    <property type="entry name" value="P-loop containing nucleoside triphosphate hydrolases"/>
    <property type="match status" value="2"/>
</dbReference>
<keyword evidence="9 11" id="KW-0472">Membrane</keyword>
<evidence type="ECO:0000256" key="2">
    <source>
        <dbReference type="ARBA" id="ARBA00008869"/>
    </source>
</evidence>
<feature type="transmembrane region" description="Helical" evidence="11">
    <location>
        <begin position="298"/>
        <end position="319"/>
    </location>
</feature>
<name>A0A0V0Q9V1_PSEPJ</name>
<evidence type="ECO:0000256" key="8">
    <source>
        <dbReference type="ARBA" id="ARBA00022989"/>
    </source>
</evidence>
<reference evidence="13 14" key="1">
    <citation type="journal article" date="2015" name="Sci. Rep.">
        <title>Genome of the facultative scuticociliatosis pathogen Pseudocohnilembus persalinus provides insight into its virulence through horizontal gene transfer.</title>
        <authorList>
            <person name="Xiong J."/>
            <person name="Wang G."/>
            <person name="Cheng J."/>
            <person name="Tian M."/>
            <person name="Pan X."/>
            <person name="Warren A."/>
            <person name="Jiang C."/>
            <person name="Yuan D."/>
            <person name="Miao W."/>
        </authorList>
    </citation>
    <scope>NUCLEOTIDE SEQUENCE [LARGE SCALE GENOMIC DNA]</scope>
    <source>
        <strain evidence="13">36N120E</strain>
    </source>
</reference>
<feature type="domain" description="ABC transporter" evidence="12">
    <location>
        <begin position="484"/>
        <end position="714"/>
    </location>
</feature>
<keyword evidence="7" id="KW-0067">ATP-binding</keyword>
<keyword evidence="3" id="KW-0813">Transport</keyword>
<keyword evidence="10" id="KW-0175">Coiled coil</keyword>
<evidence type="ECO:0000313" key="13">
    <source>
        <dbReference type="EMBL" id="KRW99021.1"/>
    </source>
</evidence>
<dbReference type="Proteomes" id="UP000054937">
    <property type="component" value="Unassembled WGS sequence"/>
</dbReference>
<dbReference type="GO" id="GO:0005319">
    <property type="term" value="F:lipid transporter activity"/>
    <property type="evidence" value="ECO:0007669"/>
    <property type="project" value="TreeGrafter"/>
</dbReference>
<dbReference type="GO" id="GO:0016020">
    <property type="term" value="C:membrane"/>
    <property type="evidence" value="ECO:0007669"/>
    <property type="project" value="UniProtKB-SubCell"/>
</dbReference>
<keyword evidence="14" id="KW-1185">Reference proteome</keyword>
<dbReference type="FunFam" id="3.40.50.300:FF:000335">
    <property type="entry name" value="ATP binding cassette subfamily A member 5"/>
    <property type="match status" value="1"/>
</dbReference>
<feature type="transmembrane region" description="Helical" evidence="11">
    <location>
        <begin position="30"/>
        <end position="53"/>
    </location>
</feature>
<dbReference type="PANTHER" id="PTHR19229">
    <property type="entry name" value="ATP-BINDING CASSETTE TRANSPORTER SUBFAMILY A ABCA"/>
    <property type="match status" value="1"/>
</dbReference>
<dbReference type="GO" id="GO:0005524">
    <property type="term" value="F:ATP binding"/>
    <property type="evidence" value="ECO:0007669"/>
    <property type="project" value="UniProtKB-KW"/>
</dbReference>
<dbReference type="InterPro" id="IPR013525">
    <property type="entry name" value="ABC2_TM"/>
</dbReference>
<keyword evidence="6" id="KW-0547">Nucleotide-binding</keyword>
<evidence type="ECO:0000256" key="10">
    <source>
        <dbReference type="SAM" id="Coils"/>
    </source>
</evidence>
<gene>
    <name evidence="13" type="ORF">PPERSA_11622</name>
</gene>
<dbReference type="PROSITE" id="PS50893">
    <property type="entry name" value="ABC_TRANSPORTER_2"/>
    <property type="match status" value="2"/>
</dbReference>
<feature type="transmembrane region" description="Helical" evidence="11">
    <location>
        <begin position="921"/>
        <end position="940"/>
    </location>
</feature>
<feature type="transmembrane region" description="Helical" evidence="11">
    <location>
        <begin position="402"/>
        <end position="423"/>
    </location>
</feature>
<keyword evidence="4 11" id="KW-0812">Transmembrane</keyword>
<evidence type="ECO:0000256" key="7">
    <source>
        <dbReference type="ARBA" id="ARBA00022840"/>
    </source>
</evidence>
<feature type="transmembrane region" description="Helical" evidence="11">
    <location>
        <begin position="1096"/>
        <end position="1117"/>
    </location>
</feature>
<dbReference type="EMBL" id="LDAU01000223">
    <property type="protein sequence ID" value="KRW99021.1"/>
    <property type="molecule type" value="Genomic_DNA"/>
</dbReference>
<feature type="transmembrane region" description="Helical" evidence="11">
    <location>
        <begin position="362"/>
        <end position="381"/>
    </location>
</feature>
<dbReference type="PROSITE" id="PS00211">
    <property type="entry name" value="ABC_TRANSPORTER_1"/>
    <property type="match status" value="2"/>
</dbReference>
<dbReference type="GO" id="GO:0016887">
    <property type="term" value="F:ATP hydrolysis activity"/>
    <property type="evidence" value="ECO:0007669"/>
    <property type="project" value="InterPro"/>
</dbReference>
<dbReference type="CDD" id="cd03263">
    <property type="entry name" value="ABC_subfamily_A"/>
    <property type="match status" value="2"/>
</dbReference>
<protein>
    <submittedName>
        <fullName evidence="13">p-loop containing nucleoside triphosphate hydrolase</fullName>
    </submittedName>
</protein>
<evidence type="ECO:0000256" key="1">
    <source>
        <dbReference type="ARBA" id="ARBA00004141"/>
    </source>
</evidence>
<comment type="caution">
    <text evidence="13">The sequence shown here is derived from an EMBL/GenBank/DDBJ whole genome shotgun (WGS) entry which is preliminary data.</text>
</comment>
<dbReference type="OrthoDB" id="311765at2759"/>
<feature type="transmembrane region" description="Helical" evidence="11">
    <location>
        <begin position="1282"/>
        <end position="1306"/>
    </location>
</feature>
<evidence type="ECO:0000256" key="5">
    <source>
        <dbReference type="ARBA" id="ARBA00022737"/>
    </source>
</evidence>
<dbReference type="Pfam" id="PF12698">
    <property type="entry name" value="ABC2_membrane_3"/>
    <property type="match status" value="1"/>
</dbReference>
<feature type="transmembrane region" description="Helical" evidence="11">
    <location>
        <begin position="1212"/>
        <end position="1232"/>
    </location>
</feature>
<dbReference type="InterPro" id="IPR026082">
    <property type="entry name" value="ABCA"/>
</dbReference>
<proteinExistence type="inferred from homology"/>
<feature type="domain" description="ABC transporter" evidence="12">
    <location>
        <begin position="1353"/>
        <end position="1589"/>
    </location>
</feature>
<dbReference type="InterPro" id="IPR017871">
    <property type="entry name" value="ABC_transporter-like_CS"/>
</dbReference>
<dbReference type="SMART" id="SM00382">
    <property type="entry name" value="AAA"/>
    <property type="match status" value="2"/>
</dbReference>
<comment type="subcellular location">
    <subcellularLocation>
        <location evidence="1">Membrane</location>
        <topology evidence="1">Multi-pass membrane protein</topology>
    </subcellularLocation>
</comment>
<feature type="transmembrane region" description="Helical" evidence="11">
    <location>
        <begin position="331"/>
        <end position="350"/>
    </location>
</feature>
<evidence type="ECO:0000313" key="14">
    <source>
        <dbReference type="Proteomes" id="UP000054937"/>
    </source>
</evidence>
<comment type="similarity">
    <text evidence="2">Belongs to the ABC transporter superfamily. ABCA family.</text>
</comment>
<evidence type="ECO:0000256" key="9">
    <source>
        <dbReference type="ARBA" id="ARBA00023136"/>
    </source>
</evidence>
<evidence type="ECO:0000256" key="6">
    <source>
        <dbReference type="ARBA" id="ARBA00022741"/>
    </source>
</evidence>
<dbReference type="InParanoid" id="A0A0V0Q9V1"/>
<dbReference type="GO" id="GO:0140359">
    <property type="term" value="F:ABC-type transporter activity"/>
    <property type="evidence" value="ECO:0007669"/>
    <property type="project" value="InterPro"/>
</dbReference>
<evidence type="ECO:0000256" key="11">
    <source>
        <dbReference type="SAM" id="Phobius"/>
    </source>
</evidence>
<dbReference type="InterPro" id="IPR027417">
    <property type="entry name" value="P-loop_NTPase"/>
</dbReference>
<evidence type="ECO:0000256" key="4">
    <source>
        <dbReference type="ARBA" id="ARBA00022692"/>
    </source>
</evidence>
<dbReference type="Pfam" id="PF00005">
    <property type="entry name" value="ABC_tran"/>
    <property type="match status" value="2"/>
</dbReference>
<organism evidence="13 14">
    <name type="scientific">Pseudocohnilembus persalinus</name>
    <name type="common">Ciliate</name>
    <dbReference type="NCBI Taxonomy" id="266149"/>
    <lineage>
        <taxon>Eukaryota</taxon>
        <taxon>Sar</taxon>
        <taxon>Alveolata</taxon>
        <taxon>Ciliophora</taxon>
        <taxon>Intramacronucleata</taxon>
        <taxon>Oligohymenophorea</taxon>
        <taxon>Scuticociliatia</taxon>
        <taxon>Philasterida</taxon>
        <taxon>Pseudocohnilembidae</taxon>
        <taxon>Pseudocohnilembus</taxon>
    </lineage>
</organism>
<keyword evidence="13" id="KW-0378">Hydrolase</keyword>